<dbReference type="Proteomes" id="UP001233836">
    <property type="component" value="Unassembled WGS sequence"/>
</dbReference>
<name>A0ABT9WH04_9BACL</name>
<gene>
    <name evidence="1" type="ORF">J2T19_003843</name>
</gene>
<comment type="caution">
    <text evidence="1">The sequence shown here is derived from an EMBL/GenBank/DDBJ whole genome shotgun (WGS) entry which is preliminary data.</text>
</comment>
<protein>
    <submittedName>
        <fullName evidence="1">Uncharacterized protein</fullName>
    </submittedName>
</protein>
<evidence type="ECO:0000313" key="2">
    <source>
        <dbReference type="Proteomes" id="UP001233836"/>
    </source>
</evidence>
<evidence type="ECO:0000313" key="1">
    <source>
        <dbReference type="EMBL" id="MDQ0172354.1"/>
    </source>
</evidence>
<organism evidence="1 2">
    <name type="scientific">Paenibacillus tundrae</name>
    <dbReference type="NCBI Taxonomy" id="528187"/>
    <lineage>
        <taxon>Bacteria</taxon>
        <taxon>Bacillati</taxon>
        <taxon>Bacillota</taxon>
        <taxon>Bacilli</taxon>
        <taxon>Bacillales</taxon>
        <taxon>Paenibacillaceae</taxon>
        <taxon>Paenibacillus</taxon>
    </lineage>
</organism>
<keyword evidence="2" id="KW-1185">Reference proteome</keyword>
<accession>A0ABT9WH04</accession>
<dbReference type="EMBL" id="JAUSTI010000011">
    <property type="protein sequence ID" value="MDQ0172354.1"/>
    <property type="molecule type" value="Genomic_DNA"/>
</dbReference>
<sequence length="158" mass="17651">MINCRDFTSHAHLGASSTAHVFSRSLCHFLLTIRYICEKRPCLNRKIQALLSFKKFQTHSDQKEPTPPLMVITDPNLNAAITKWETYSEGGAPLHDHSPLSFPALCPQPVYSHAYVYACDPVYAYALIYDYFISALPSKPTLGITSLLDPVPFPCSCS</sequence>
<proteinExistence type="predicted"/>
<reference evidence="1 2" key="1">
    <citation type="submission" date="2023-07" db="EMBL/GenBank/DDBJ databases">
        <title>Sorghum-associated microbial communities from plants grown in Nebraska, USA.</title>
        <authorList>
            <person name="Schachtman D."/>
        </authorList>
    </citation>
    <scope>NUCLEOTIDE SEQUENCE [LARGE SCALE GENOMIC DNA]</scope>
    <source>
        <strain evidence="1 2">DS1314</strain>
    </source>
</reference>